<dbReference type="EMBL" id="CP007033">
    <property type="protein sequence ID" value="AHF08762.1"/>
    <property type="molecule type" value="Genomic_DNA"/>
</dbReference>
<sequence>MCEVNVSDDFGICQFGNYALFNPENISSLSKKIIDISKPFTKLLPVLKEIKNMYIVSCFQKSDEITNAIELIRLCRNNHTFITVITPKASLRGQLAVNQIKNEADIFLILENEYWEDEKIVDPVSYAISFLVEAFDEVIISKDHVPSYDGPLYAFSKSGTAEIITFKVLKSEYEKENYEIADEIKEKLSGKRLALLNIKSCDDVRVWPKEVITKAVKRASGNMLYASWCSLFGQSIGKRTWVTVIVSDLDNKDNSYNGPKNRTFFQGGHL</sequence>
<keyword evidence="2" id="KW-1185">Reference proteome</keyword>
<dbReference type="RefSeq" id="WP_025204898.1">
    <property type="nucleotide sequence ID" value="NZ_CP007033.1"/>
</dbReference>
<protein>
    <submittedName>
        <fullName evidence="1">Uncharacterized protein</fullName>
    </submittedName>
</protein>
<name>A0ABN4BSA6_DEHRP</name>
<gene>
    <name evidence="1" type="ORF">DEHRE_00315</name>
</gene>
<evidence type="ECO:0000313" key="1">
    <source>
        <dbReference type="EMBL" id="AHF08762.1"/>
    </source>
</evidence>
<proteinExistence type="predicted"/>
<organism evidence="1 2">
    <name type="scientific">Dehalobacter restrictus (strain DSM 9455 / PER-K23)</name>
    <dbReference type="NCBI Taxonomy" id="871738"/>
    <lineage>
        <taxon>Bacteria</taxon>
        <taxon>Bacillati</taxon>
        <taxon>Bacillota</taxon>
        <taxon>Clostridia</taxon>
        <taxon>Eubacteriales</taxon>
        <taxon>Desulfitobacteriaceae</taxon>
        <taxon>Dehalobacter</taxon>
    </lineage>
</organism>
<accession>A0ABN4BSA6</accession>
<dbReference type="Proteomes" id="UP000018934">
    <property type="component" value="Chromosome"/>
</dbReference>
<evidence type="ECO:0000313" key="2">
    <source>
        <dbReference type="Proteomes" id="UP000018934"/>
    </source>
</evidence>
<reference evidence="1 2" key="1">
    <citation type="journal article" date="2013" name="Stand. Genomic Sci.">
        <title>Complete genome sequence of Dehalobacter restrictus PER-K23(T.).</title>
        <authorList>
            <person name="Kruse T."/>
            <person name="Maillard J."/>
            <person name="Goodwin L."/>
            <person name="Woyke T."/>
            <person name="Teshima H."/>
            <person name="Bruce D."/>
            <person name="Detter C."/>
            <person name="Tapia R."/>
            <person name="Han C."/>
            <person name="Huntemann M."/>
            <person name="Wei C.L."/>
            <person name="Han J."/>
            <person name="Chen A."/>
            <person name="Kyrpides N."/>
            <person name="Szeto E."/>
            <person name="Markowitz V."/>
            <person name="Ivanova N."/>
            <person name="Pagani I."/>
            <person name="Pati A."/>
            <person name="Pitluck S."/>
            <person name="Nolan M."/>
            <person name="Holliger C."/>
            <person name="Smidt H."/>
        </authorList>
    </citation>
    <scope>NUCLEOTIDE SEQUENCE [LARGE SCALE GENOMIC DNA]</scope>
    <source>
        <strain evidence="2">DSM 9455</strain>
    </source>
</reference>